<dbReference type="AlphaFoldDB" id="X1IXE5"/>
<protein>
    <submittedName>
        <fullName evidence="1">Uncharacterized protein</fullName>
    </submittedName>
</protein>
<reference evidence="1" key="1">
    <citation type="journal article" date="2014" name="Front. Microbiol.">
        <title>High frequency of phylogenetically diverse reductive dehalogenase-homologous genes in deep subseafloor sedimentary metagenomes.</title>
        <authorList>
            <person name="Kawai M."/>
            <person name="Futagami T."/>
            <person name="Toyoda A."/>
            <person name="Takaki Y."/>
            <person name="Nishi S."/>
            <person name="Hori S."/>
            <person name="Arai W."/>
            <person name="Tsubouchi T."/>
            <person name="Morono Y."/>
            <person name="Uchiyama I."/>
            <person name="Ito T."/>
            <person name="Fujiyama A."/>
            <person name="Inagaki F."/>
            <person name="Takami H."/>
        </authorList>
    </citation>
    <scope>NUCLEOTIDE SEQUENCE</scope>
    <source>
        <strain evidence="1">Expedition CK06-06</strain>
    </source>
</reference>
<dbReference type="EMBL" id="BARU01029771">
    <property type="protein sequence ID" value="GAH70764.1"/>
    <property type="molecule type" value="Genomic_DNA"/>
</dbReference>
<sequence>MRIKDGLYHRIPYEQKPDQYFPNWHLSAEAMVQPKEYYIGFYSALDIHGLITQPSLVEQVVTQEQIKPKIQQVKNVRFEFITLGEKRFFGYKKNWIDDFHKVNCSDLEKTFLDCLFKPDYAGGITEITKALYKSRDKLQPTKFHDYLEKFDTQAVYKRLGFIVNQLGLFPKIQDFITKKISSSYAPLDPSLLKHGNYFS</sequence>
<feature type="non-terminal residue" evidence="1">
    <location>
        <position position="199"/>
    </location>
</feature>
<evidence type="ECO:0000313" key="1">
    <source>
        <dbReference type="EMBL" id="GAH70764.1"/>
    </source>
</evidence>
<comment type="caution">
    <text evidence="1">The sequence shown here is derived from an EMBL/GenBank/DDBJ whole genome shotgun (WGS) entry which is preliminary data.</text>
</comment>
<accession>X1IXE5</accession>
<name>X1IXE5_9ZZZZ</name>
<gene>
    <name evidence="1" type="ORF">S03H2_47312</name>
</gene>
<organism evidence="1">
    <name type="scientific">marine sediment metagenome</name>
    <dbReference type="NCBI Taxonomy" id="412755"/>
    <lineage>
        <taxon>unclassified sequences</taxon>
        <taxon>metagenomes</taxon>
        <taxon>ecological metagenomes</taxon>
    </lineage>
</organism>
<proteinExistence type="predicted"/>